<dbReference type="InterPro" id="IPR001806">
    <property type="entry name" value="Small_GTPase"/>
</dbReference>
<accession>A0A017RZL5</accession>
<dbReference type="Gene3D" id="3.40.50.300">
    <property type="entry name" value="P-loop containing nucleotide triphosphate hydrolases"/>
    <property type="match status" value="1"/>
</dbReference>
<dbReference type="PANTHER" id="PTHR24072">
    <property type="entry name" value="RHO FAMILY GTPASE"/>
    <property type="match status" value="1"/>
</dbReference>
<dbReference type="SUPFAM" id="SSF52540">
    <property type="entry name" value="P-loop containing nucleoside triphosphate hydrolases"/>
    <property type="match status" value="1"/>
</dbReference>
<dbReference type="RefSeq" id="XP_040633918.1">
    <property type="nucleotide sequence ID" value="XM_040783251.1"/>
</dbReference>
<organism evidence="3 4">
    <name type="scientific">Aspergillus ruber (strain CBS 135680)</name>
    <dbReference type="NCBI Taxonomy" id="1388766"/>
    <lineage>
        <taxon>Eukaryota</taxon>
        <taxon>Fungi</taxon>
        <taxon>Dikarya</taxon>
        <taxon>Ascomycota</taxon>
        <taxon>Pezizomycotina</taxon>
        <taxon>Eurotiomycetes</taxon>
        <taxon>Eurotiomycetidae</taxon>
        <taxon>Eurotiales</taxon>
        <taxon>Aspergillaceae</taxon>
        <taxon>Aspergillus</taxon>
        <taxon>Aspergillus subgen. Aspergillus</taxon>
    </lineage>
</organism>
<proteinExistence type="predicted"/>
<dbReference type="OrthoDB" id="25896at2759"/>
<evidence type="ECO:0000313" key="3">
    <source>
        <dbReference type="EMBL" id="EYE90228.1"/>
    </source>
</evidence>
<sequence length="207" mass="23033">MTTPENPDKTTITILLLGDPGCGKSTFLSSLKTPLVRPLPSHSNNPPPASITKPEILRDTGQPFLYDIRFSRKSFTLEFFDTASPNQHWTTLRPDVVVLAFDISERGGLEGLRGWRNEITLHFQHGYGEKIPVMMLGLKRDLRVESEGIIYPQETYRIAQELRCDRYAECSAVTGELLAETFEDISRMGAMAKAGKGTESDGGCNIL</sequence>
<evidence type="ECO:0000256" key="1">
    <source>
        <dbReference type="ARBA" id="ARBA00022741"/>
    </source>
</evidence>
<dbReference type="InterPro" id="IPR003578">
    <property type="entry name" value="Small_GTPase_Rho"/>
</dbReference>
<keyword evidence="2" id="KW-0342">GTP-binding</keyword>
<dbReference type="GeneID" id="63698375"/>
<dbReference type="InterPro" id="IPR027417">
    <property type="entry name" value="P-loop_NTPase"/>
</dbReference>
<dbReference type="Proteomes" id="UP000019804">
    <property type="component" value="Unassembled WGS sequence"/>
</dbReference>
<evidence type="ECO:0000256" key="2">
    <source>
        <dbReference type="ARBA" id="ARBA00023134"/>
    </source>
</evidence>
<keyword evidence="1" id="KW-0547">Nucleotide-binding</keyword>
<dbReference type="AlphaFoldDB" id="A0A017RZL5"/>
<gene>
    <name evidence="3" type="ORF">EURHEDRAFT_417640</name>
</gene>
<dbReference type="PRINTS" id="PR00449">
    <property type="entry name" value="RASTRNSFRMNG"/>
</dbReference>
<reference evidence="4" key="1">
    <citation type="journal article" date="2014" name="Nat. Commun.">
        <title>Genomic adaptations of the halophilic Dead Sea filamentous fungus Eurotium rubrum.</title>
        <authorList>
            <person name="Kis-Papo T."/>
            <person name="Weig A.R."/>
            <person name="Riley R."/>
            <person name="Persoh D."/>
            <person name="Salamov A."/>
            <person name="Sun H."/>
            <person name="Lipzen A."/>
            <person name="Wasser S.P."/>
            <person name="Rambold G."/>
            <person name="Grigoriev I.V."/>
            <person name="Nevo E."/>
        </authorList>
    </citation>
    <scope>NUCLEOTIDE SEQUENCE [LARGE SCALE GENOMIC DNA]</scope>
    <source>
        <strain evidence="4">CBS 135680</strain>
    </source>
</reference>
<dbReference type="STRING" id="1388766.A0A017RZL5"/>
<dbReference type="Pfam" id="PF00071">
    <property type="entry name" value="Ras"/>
    <property type="match status" value="1"/>
</dbReference>
<dbReference type="GO" id="GO:0003924">
    <property type="term" value="F:GTPase activity"/>
    <property type="evidence" value="ECO:0007669"/>
    <property type="project" value="InterPro"/>
</dbReference>
<dbReference type="EMBL" id="KK088465">
    <property type="protein sequence ID" value="EYE90228.1"/>
    <property type="molecule type" value="Genomic_DNA"/>
</dbReference>
<dbReference type="HOGENOM" id="CLU_041217_21_4_1"/>
<protein>
    <submittedName>
        <fullName evidence="3">Rho-like small GTPase</fullName>
    </submittedName>
</protein>
<dbReference type="SMART" id="SM00174">
    <property type="entry name" value="RHO"/>
    <property type="match status" value="1"/>
</dbReference>
<dbReference type="GO" id="GO:0007264">
    <property type="term" value="P:small GTPase-mediated signal transduction"/>
    <property type="evidence" value="ECO:0007669"/>
    <property type="project" value="InterPro"/>
</dbReference>
<name>A0A017RZL5_ASPRC</name>
<evidence type="ECO:0000313" key="4">
    <source>
        <dbReference type="Proteomes" id="UP000019804"/>
    </source>
</evidence>
<dbReference type="GO" id="GO:0005525">
    <property type="term" value="F:GTP binding"/>
    <property type="evidence" value="ECO:0007669"/>
    <property type="project" value="UniProtKB-KW"/>
</dbReference>
<keyword evidence="4" id="KW-1185">Reference proteome</keyword>